<proteinExistence type="predicted"/>
<dbReference type="AlphaFoldDB" id="A0A8G2FC71"/>
<dbReference type="EMBL" id="FNVS01000024">
    <property type="protein sequence ID" value="SEG25165.1"/>
    <property type="molecule type" value="Genomic_DNA"/>
</dbReference>
<name>A0A8G2FC71_9BACT</name>
<evidence type="ECO:0000313" key="2">
    <source>
        <dbReference type="EMBL" id="SEG25165.1"/>
    </source>
</evidence>
<feature type="transmembrane region" description="Helical" evidence="1">
    <location>
        <begin position="16"/>
        <end position="40"/>
    </location>
</feature>
<comment type="caution">
    <text evidence="2">The sequence shown here is derived from an EMBL/GenBank/DDBJ whole genome shotgun (WGS) entry which is preliminary data.</text>
</comment>
<keyword evidence="1" id="KW-0472">Membrane</keyword>
<sequence length="67" mass="8138">MLIALQIVYMVKNILYLYHISAILALFFVFICFGRGYVLYWGNIENKYRYDRKNGLCYDSEWFCTLF</sequence>
<reference evidence="2 3" key="1">
    <citation type="submission" date="2016-10" db="EMBL/GenBank/DDBJ databases">
        <authorList>
            <person name="Varghese N."/>
            <person name="Submissions S."/>
        </authorList>
    </citation>
    <scope>NUCLEOTIDE SEQUENCE [LARGE SCALE GENOMIC DNA]</scope>
    <source>
        <strain evidence="2 3">DSM 29073</strain>
    </source>
</reference>
<organism evidence="2 3">
    <name type="scientific">Parabacteroides chinchillae</name>
    <dbReference type="NCBI Taxonomy" id="871327"/>
    <lineage>
        <taxon>Bacteria</taxon>
        <taxon>Pseudomonadati</taxon>
        <taxon>Bacteroidota</taxon>
        <taxon>Bacteroidia</taxon>
        <taxon>Bacteroidales</taxon>
        <taxon>Tannerellaceae</taxon>
        <taxon>Parabacteroides</taxon>
    </lineage>
</organism>
<dbReference type="Proteomes" id="UP000236725">
    <property type="component" value="Unassembled WGS sequence"/>
</dbReference>
<protein>
    <submittedName>
        <fullName evidence="2">Uncharacterized protein</fullName>
    </submittedName>
</protein>
<keyword evidence="1" id="KW-0812">Transmembrane</keyword>
<accession>A0A8G2FC71</accession>
<keyword evidence="3" id="KW-1185">Reference proteome</keyword>
<evidence type="ECO:0000313" key="3">
    <source>
        <dbReference type="Proteomes" id="UP000236725"/>
    </source>
</evidence>
<evidence type="ECO:0000256" key="1">
    <source>
        <dbReference type="SAM" id="Phobius"/>
    </source>
</evidence>
<keyword evidence="1" id="KW-1133">Transmembrane helix</keyword>
<gene>
    <name evidence="2" type="ORF">SAMN05444001_1241</name>
</gene>